<organism evidence="1 2">
    <name type="scientific">Roridomyces roridus</name>
    <dbReference type="NCBI Taxonomy" id="1738132"/>
    <lineage>
        <taxon>Eukaryota</taxon>
        <taxon>Fungi</taxon>
        <taxon>Dikarya</taxon>
        <taxon>Basidiomycota</taxon>
        <taxon>Agaricomycotina</taxon>
        <taxon>Agaricomycetes</taxon>
        <taxon>Agaricomycetidae</taxon>
        <taxon>Agaricales</taxon>
        <taxon>Marasmiineae</taxon>
        <taxon>Mycenaceae</taxon>
        <taxon>Roridomyces</taxon>
    </lineage>
</organism>
<proteinExistence type="predicted"/>
<dbReference type="Proteomes" id="UP001221142">
    <property type="component" value="Unassembled WGS sequence"/>
</dbReference>
<reference evidence="1" key="1">
    <citation type="submission" date="2023-03" db="EMBL/GenBank/DDBJ databases">
        <title>Massive genome expansion in bonnet fungi (Mycena s.s.) driven by repeated elements and novel gene families across ecological guilds.</title>
        <authorList>
            <consortium name="Lawrence Berkeley National Laboratory"/>
            <person name="Harder C.B."/>
            <person name="Miyauchi S."/>
            <person name="Viragh M."/>
            <person name="Kuo A."/>
            <person name="Thoen E."/>
            <person name="Andreopoulos B."/>
            <person name="Lu D."/>
            <person name="Skrede I."/>
            <person name="Drula E."/>
            <person name="Henrissat B."/>
            <person name="Morin E."/>
            <person name="Kohler A."/>
            <person name="Barry K."/>
            <person name="LaButti K."/>
            <person name="Morin E."/>
            <person name="Salamov A."/>
            <person name="Lipzen A."/>
            <person name="Mereny Z."/>
            <person name="Hegedus B."/>
            <person name="Baldrian P."/>
            <person name="Stursova M."/>
            <person name="Weitz H."/>
            <person name="Taylor A."/>
            <person name="Grigoriev I.V."/>
            <person name="Nagy L.G."/>
            <person name="Martin F."/>
            <person name="Kauserud H."/>
        </authorList>
    </citation>
    <scope>NUCLEOTIDE SEQUENCE</scope>
    <source>
        <strain evidence="1">9284</strain>
    </source>
</reference>
<evidence type="ECO:0000313" key="1">
    <source>
        <dbReference type="EMBL" id="KAJ7607056.1"/>
    </source>
</evidence>
<sequence length="679" mass="76280">MFPDEIISEILSPALKVPDELFCHTVGPSPFSSYSLSTSAYLLVCKDWLRVATPLLYNVVILRSKPQATALEAALKFNPELGLFVKKLRLEGGYVGSMHTILKLAPNITDLFLTLSIWSPDSTTGLCKGLPLIDPRRVIVVDPCYPKPPTNLQASTLRGALLACIQSWKNLRIFGFPYGSDQNSAIMSWAAEMSQVLAQTQVHTVILGQSFFLIPPFIRVLCTIPSLKVLHFERPFQKEDRPRILASIDADHQLKKLGTYFQDEDTFNASTEPDITPSLNPQFIPMESASQEIRDIIWRRVLFFVMYVEELRSSTFPRGPTASHPSRLPILCVSKYFYRLGLPYLWETVQLSFLNAPAIAAQLEQRPQLGSFICRVITAVTQPVPQQARFGPKLLDATMSICRHAHNLQVFAPIVHHSAQYITLEAFKLLSETAGSLIQELSVALGGMTVSAALFEPFTALRVLEIHGGMELSLAQMDTRSGALETVHTLRVHGDDTLLELFAKMRLDSLCTVGLPQFLHLPDQTSLTDFIVEHGGKLRHLTMYMDRCKLSLPVISFCRNLVDLEVLDTHPAAWDLLDFTPVNPHRSLTKIITQHAPLDVKRVNFFHPTMFPSLREMQVRELKWPTSEREISKSVHVKLAEALLEMNIKLTDSEGKAWVPRLGSSRKRSRGSVAGWRVR</sequence>
<dbReference type="EMBL" id="JARKIF010000052">
    <property type="protein sequence ID" value="KAJ7607056.1"/>
    <property type="molecule type" value="Genomic_DNA"/>
</dbReference>
<accession>A0AAD7B179</accession>
<comment type="caution">
    <text evidence="1">The sequence shown here is derived from an EMBL/GenBank/DDBJ whole genome shotgun (WGS) entry which is preliminary data.</text>
</comment>
<protein>
    <submittedName>
        <fullName evidence="1">Uncharacterized protein</fullName>
    </submittedName>
</protein>
<dbReference type="AlphaFoldDB" id="A0AAD7B179"/>
<keyword evidence="2" id="KW-1185">Reference proteome</keyword>
<name>A0AAD7B179_9AGAR</name>
<gene>
    <name evidence="1" type="ORF">FB45DRAFT_807213</name>
</gene>
<evidence type="ECO:0000313" key="2">
    <source>
        <dbReference type="Proteomes" id="UP001221142"/>
    </source>
</evidence>